<evidence type="ECO:0000256" key="6">
    <source>
        <dbReference type="ARBA" id="ARBA00031720"/>
    </source>
</evidence>
<evidence type="ECO:0000313" key="8">
    <source>
        <dbReference type="EMBL" id="RLC37248.1"/>
    </source>
</evidence>
<comment type="caution">
    <text evidence="8">The sequence shown here is derived from an EMBL/GenBank/DDBJ whole genome shotgun (WGS) entry which is preliminary data.</text>
</comment>
<dbReference type="EMBL" id="QMNG01000008">
    <property type="protein sequence ID" value="RLC37248.1"/>
    <property type="molecule type" value="Genomic_DNA"/>
</dbReference>
<gene>
    <name evidence="8" type="primary">csm5</name>
    <name evidence="8" type="ORF">DRH29_02690</name>
</gene>
<keyword evidence="4" id="KW-0694">RNA-binding</keyword>
<sequence length="377" mass="44077">MKMKIKLKTITPIHIGTGQKYGRIECLVRKDRVFRISLEKVMKIYGQSIIEKIIERIETDEFNVMNNVDENKVLKYSLLNKANYTKGDIREHIKTDTYMPYIPGSSIKGSVRTALLWNFFKNNTQSFDSFLSSLNNKINKPGRCNKKYLMADLIQNVFNFVKGKYNAQKDLLKFFLISDFMPLNVEIFLDKINTHDLKNNKPLIRASMFAECITGEFIGEIALSEQIKFFNNDEFFKIKFNEIFGVEIDCKKEIKEIETEVVNNIKTILRNFNKWAEYHETKLEEKMKLNINIPPQDINKIRLGFGVGTIYQTLIKLIEEYDVTLAKNVVNKCFLGKFSRKIDFNTKNSLYPPYPKTVELNEDNKPLGWCEISEVEK</sequence>
<reference evidence="8 9" key="1">
    <citation type="submission" date="2018-06" db="EMBL/GenBank/DDBJ databases">
        <title>Extensive metabolic versatility and redundancy in microbially diverse, dynamic hydrothermal sediments.</title>
        <authorList>
            <person name="Dombrowski N."/>
            <person name="Teske A."/>
            <person name="Baker B.J."/>
        </authorList>
    </citation>
    <scope>NUCLEOTIDE SEQUENCE [LARGE SCALE GENOMIC DNA]</scope>
    <source>
        <strain evidence="8">B79_G16</strain>
    </source>
</reference>
<dbReference type="Pfam" id="PF03787">
    <property type="entry name" value="RAMPs"/>
    <property type="match status" value="1"/>
</dbReference>
<evidence type="ECO:0000256" key="1">
    <source>
        <dbReference type="ARBA" id="ARBA00003088"/>
    </source>
</evidence>
<evidence type="ECO:0000256" key="3">
    <source>
        <dbReference type="ARBA" id="ARBA00016113"/>
    </source>
</evidence>
<organism evidence="8 9">
    <name type="scientific">candidate division Kazan bacterium</name>
    <dbReference type="NCBI Taxonomy" id="2202143"/>
    <lineage>
        <taxon>Bacteria</taxon>
        <taxon>Bacteria division Kazan-3B-28</taxon>
    </lineage>
</organism>
<dbReference type="GO" id="GO:0003723">
    <property type="term" value="F:RNA binding"/>
    <property type="evidence" value="ECO:0007669"/>
    <property type="project" value="UniProtKB-KW"/>
</dbReference>
<dbReference type="InterPro" id="IPR010173">
    <property type="entry name" value="CRISPR-assoc_Csm5"/>
</dbReference>
<evidence type="ECO:0000259" key="7">
    <source>
        <dbReference type="Pfam" id="PF03787"/>
    </source>
</evidence>
<dbReference type="AlphaFoldDB" id="A0A420ZCY1"/>
<evidence type="ECO:0000256" key="5">
    <source>
        <dbReference type="ARBA" id="ARBA00023118"/>
    </source>
</evidence>
<dbReference type="NCBIfam" id="TIGR01899">
    <property type="entry name" value="cas_TM1807_csm5"/>
    <property type="match status" value="1"/>
</dbReference>
<accession>A0A420ZCY1</accession>
<evidence type="ECO:0000313" key="9">
    <source>
        <dbReference type="Proteomes" id="UP000281261"/>
    </source>
</evidence>
<comment type="similarity">
    <text evidence="2">Belongs to the CRISPR-associated Csm5 family.</text>
</comment>
<evidence type="ECO:0000256" key="4">
    <source>
        <dbReference type="ARBA" id="ARBA00022884"/>
    </source>
</evidence>
<comment type="function">
    <text evidence="1">This subunit might be involved in maturation of a crRNA intermediate to its mature form.</text>
</comment>
<feature type="domain" description="CRISPR type III-associated protein" evidence="7">
    <location>
        <begin position="6"/>
        <end position="247"/>
    </location>
</feature>
<dbReference type="PANTHER" id="PTHR38007:SF1">
    <property type="entry name" value="CRISPR SYSTEM CMS PROTEIN CSM5"/>
    <property type="match status" value="1"/>
</dbReference>
<name>A0A420ZCY1_UNCK3</name>
<dbReference type="GO" id="GO:0051607">
    <property type="term" value="P:defense response to virus"/>
    <property type="evidence" value="ECO:0007669"/>
    <property type="project" value="UniProtKB-KW"/>
</dbReference>
<dbReference type="Proteomes" id="UP000281261">
    <property type="component" value="Unassembled WGS sequence"/>
</dbReference>
<keyword evidence="5" id="KW-0051">Antiviral defense</keyword>
<evidence type="ECO:0000256" key="2">
    <source>
        <dbReference type="ARBA" id="ARBA00006680"/>
    </source>
</evidence>
<dbReference type="InterPro" id="IPR005537">
    <property type="entry name" value="RAMP_III_fam"/>
</dbReference>
<proteinExistence type="inferred from homology"/>
<protein>
    <recommendedName>
        <fullName evidence="3">CRISPR system Cms protein Csm5</fullName>
    </recommendedName>
    <alternativeName>
        <fullName evidence="6">CRISPR type III A-associated protein Csm5</fullName>
    </alternativeName>
</protein>
<dbReference type="PANTHER" id="PTHR38007">
    <property type="entry name" value="CRISPR SYSTEM CMS PROTEIN CSM5"/>
    <property type="match status" value="1"/>
</dbReference>